<gene>
    <name evidence="1" type="ORF">SDC9_160502</name>
</gene>
<sequence>MLTAPAGFIPEMILKIDDTEEIHSLTSDDAFVKSIQHFQQCINDETTRQNNYKTINKQAELVNQFIEKV</sequence>
<name>A0A645FI33_9ZZZZ</name>
<organism evidence="1">
    <name type="scientific">bioreactor metagenome</name>
    <dbReference type="NCBI Taxonomy" id="1076179"/>
    <lineage>
        <taxon>unclassified sequences</taxon>
        <taxon>metagenomes</taxon>
        <taxon>ecological metagenomes</taxon>
    </lineage>
</organism>
<comment type="caution">
    <text evidence="1">The sequence shown here is derived from an EMBL/GenBank/DDBJ whole genome shotgun (WGS) entry which is preliminary data.</text>
</comment>
<dbReference type="AlphaFoldDB" id="A0A645FI33"/>
<dbReference type="EMBL" id="VSSQ01059655">
    <property type="protein sequence ID" value="MPN13182.1"/>
    <property type="molecule type" value="Genomic_DNA"/>
</dbReference>
<accession>A0A645FI33</accession>
<evidence type="ECO:0000313" key="1">
    <source>
        <dbReference type="EMBL" id="MPN13182.1"/>
    </source>
</evidence>
<protein>
    <submittedName>
        <fullName evidence="1">Uncharacterized protein</fullName>
    </submittedName>
</protein>
<proteinExistence type="predicted"/>
<reference evidence="1" key="1">
    <citation type="submission" date="2019-08" db="EMBL/GenBank/DDBJ databases">
        <authorList>
            <person name="Kucharzyk K."/>
            <person name="Murdoch R.W."/>
            <person name="Higgins S."/>
            <person name="Loffler F."/>
        </authorList>
    </citation>
    <scope>NUCLEOTIDE SEQUENCE</scope>
</reference>